<accession>A0A939DCU1</accession>
<dbReference type="AlphaFoldDB" id="A0A939DCU1"/>
<name>A0A939DCU1_9GAMM</name>
<dbReference type="GO" id="GO:0015628">
    <property type="term" value="P:protein secretion by the type II secretion system"/>
    <property type="evidence" value="ECO:0007669"/>
    <property type="project" value="InterPro"/>
</dbReference>
<dbReference type="RefSeq" id="WP_206558658.1">
    <property type="nucleotide sequence ID" value="NZ_JAFKCZ010000001.1"/>
</dbReference>
<dbReference type="PRINTS" id="PR00813">
    <property type="entry name" value="BCTERIALGSPG"/>
</dbReference>
<protein>
    <submittedName>
        <fullName evidence="3">Prepilin-type N-terminal cleavage/methylation domain-containing protein</fullName>
    </submittedName>
</protein>
<dbReference type="GO" id="GO:0015627">
    <property type="term" value="C:type II protein secretion system complex"/>
    <property type="evidence" value="ECO:0007669"/>
    <property type="project" value="InterPro"/>
</dbReference>
<sequence length="149" mass="16026">MQHSQRAGRGFTLIEVMIVVVVVGVLLMVALPSYQQQVLKTKRSVAKSTLEALRVRQEQFFVNNRRYATDLTTLGYATSPYAIDEEGEPVAVGSTARIYTISITGASATEFTLKADAQLGQAKDGNCKTLTLSHTGNRGASPGSAGDCW</sequence>
<reference evidence="3" key="1">
    <citation type="submission" date="2021-02" db="EMBL/GenBank/DDBJ databases">
        <title>PHA producing bacteria isolated from coastal sediment in Guangdong, Shenzhen.</title>
        <authorList>
            <person name="Zheng W."/>
            <person name="Yu S."/>
            <person name="Huang Y."/>
        </authorList>
    </citation>
    <scope>NUCLEOTIDE SEQUENCE</scope>
    <source>
        <strain evidence="3">TN14-10</strain>
    </source>
</reference>
<dbReference type="InterPro" id="IPR012902">
    <property type="entry name" value="N_methyl_site"/>
</dbReference>
<organism evidence="3 4">
    <name type="scientific">Parahaliea mediterranea</name>
    <dbReference type="NCBI Taxonomy" id="651086"/>
    <lineage>
        <taxon>Bacteria</taxon>
        <taxon>Pseudomonadati</taxon>
        <taxon>Pseudomonadota</taxon>
        <taxon>Gammaproteobacteria</taxon>
        <taxon>Cellvibrionales</taxon>
        <taxon>Halieaceae</taxon>
        <taxon>Parahaliea</taxon>
    </lineage>
</organism>
<keyword evidence="2" id="KW-0812">Transmembrane</keyword>
<keyword evidence="1" id="KW-0488">Methylation</keyword>
<evidence type="ECO:0000313" key="3">
    <source>
        <dbReference type="EMBL" id="MBN7795222.1"/>
    </source>
</evidence>
<evidence type="ECO:0000313" key="4">
    <source>
        <dbReference type="Proteomes" id="UP000664303"/>
    </source>
</evidence>
<gene>
    <name evidence="3" type="ORF">JYP50_01380</name>
</gene>
<dbReference type="Gene3D" id="3.30.700.10">
    <property type="entry name" value="Glycoprotein, Type 4 Pilin"/>
    <property type="match status" value="1"/>
</dbReference>
<dbReference type="PROSITE" id="PS00409">
    <property type="entry name" value="PROKAR_NTER_METHYL"/>
    <property type="match status" value="1"/>
</dbReference>
<dbReference type="InterPro" id="IPR031982">
    <property type="entry name" value="PilE-like"/>
</dbReference>
<dbReference type="Proteomes" id="UP000664303">
    <property type="component" value="Unassembled WGS sequence"/>
</dbReference>
<dbReference type="GO" id="GO:0043683">
    <property type="term" value="P:type IV pilus assembly"/>
    <property type="evidence" value="ECO:0007669"/>
    <property type="project" value="InterPro"/>
</dbReference>
<dbReference type="Pfam" id="PF07963">
    <property type="entry name" value="N_methyl"/>
    <property type="match status" value="1"/>
</dbReference>
<dbReference type="InterPro" id="IPR000983">
    <property type="entry name" value="Bac_GSPG_pilin"/>
</dbReference>
<dbReference type="NCBIfam" id="TIGR02532">
    <property type="entry name" value="IV_pilin_GFxxxE"/>
    <property type="match status" value="1"/>
</dbReference>
<dbReference type="Pfam" id="PF16732">
    <property type="entry name" value="ComP_DUS"/>
    <property type="match status" value="1"/>
</dbReference>
<evidence type="ECO:0000256" key="1">
    <source>
        <dbReference type="ARBA" id="ARBA00022481"/>
    </source>
</evidence>
<comment type="caution">
    <text evidence="3">The sequence shown here is derived from an EMBL/GenBank/DDBJ whole genome shotgun (WGS) entry which is preliminary data.</text>
</comment>
<dbReference type="InterPro" id="IPR045584">
    <property type="entry name" value="Pilin-like"/>
</dbReference>
<dbReference type="SUPFAM" id="SSF54523">
    <property type="entry name" value="Pili subunits"/>
    <property type="match status" value="1"/>
</dbReference>
<keyword evidence="2" id="KW-0472">Membrane</keyword>
<proteinExistence type="predicted"/>
<keyword evidence="4" id="KW-1185">Reference proteome</keyword>
<evidence type="ECO:0000256" key="2">
    <source>
        <dbReference type="SAM" id="Phobius"/>
    </source>
</evidence>
<keyword evidence="2" id="KW-1133">Transmembrane helix</keyword>
<feature type="transmembrane region" description="Helical" evidence="2">
    <location>
        <begin position="12"/>
        <end position="34"/>
    </location>
</feature>
<dbReference type="EMBL" id="JAFKCZ010000001">
    <property type="protein sequence ID" value="MBN7795222.1"/>
    <property type="molecule type" value="Genomic_DNA"/>
</dbReference>